<dbReference type="EMBL" id="JACEIK010000790">
    <property type="protein sequence ID" value="MCD7462245.1"/>
    <property type="molecule type" value="Genomic_DNA"/>
</dbReference>
<evidence type="ECO:0000313" key="2">
    <source>
        <dbReference type="Proteomes" id="UP000823775"/>
    </source>
</evidence>
<dbReference type="Proteomes" id="UP000823775">
    <property type="component" value="Unassembled WGS sequence"/>
</dbReference>
<proteinExistence type="predicted"/>
<sequence>MIKRVMKVNVDSVMFLKLSLKRQFSINGIGTSGQVKKGTSPSVDDPTIDKCMDILSNLPDIPEGSEIYNYTVSMFLKKDVRQVFLKMTTNEARKSWLEYNYELHLKEM</sequence>
<accession>A0ABS8ST91</accession>
<organism evidence="1 2">
    <name type="scientific">Datura stramonium</name>
    <name type="common">Jimsonweed</name>
    <name type="synonym">Common thornapple</name>
    <dbReference type="NCBI Taxonomy" id="4076"/>
    <lineage>
        <taxon>Eukaryota</taxon>
        <taxon>Viridiplantae</taxon>
        <taxon>Streptophyta</taxon>
        <taxon>Embryophyta</taxon>
        <taxon>Tracheophyta</taxon>
        <taxon>Spermatophyta</taxon>
        <taxon>Magnoliopsida</taxon>
        <taxon>eudicotyledons</taxon>
        <taxon>Gunneridae</taxon>
        <taxon>Pentapetalae</taxon>
        <taxon>asterids</taxon>
        <taxon>lamiids</taxon>
        <taxon>Solanales</taxon>
        <taxon>Solanaceae</taxon>
        <taxon>Solanoideae</taxon>
        <taxon>Datureae</taxon>
        <taxon>Datura</taxon>
    </lineage>
</organism>
<gene>
    <name evidence="1" type="ORF">HAX54_048122</name>
</gene>
<reference evidence="1 2" key="1">
    <citation type="journal article" date="2021" name="BMC Genomics">
        <title>Datura genome reveals duplications of psychoactive alkaloid biosynthetic genes and high mutation rate following tissue culture.</title>
        <authorList>
            <person name="Rajewski A."/>
            <person name="Carter-House D."/>
            <person name="Stajich J."/>
            <person name="Litt A."/>
        </authorList>
    </citation>
    <scope>NUCLEOTIDE SEQUENCE [LARGE SCALE GENOMIC DNA]</scope>
    <source>
        <strain evidence="1">AR-01</strain>
    </source>
</reference>
<evidence type="ECO:0000313" key="1">
    <source>
        <dbReference type="EMBL" id="MCD7462245.1"/>
    </source>
</evidence>
<protein>
    <submittedName>
        <fullName evidence="1">Uncharacterized protein</fullName>
    </submittedName>
</protein>
<keyword evidence="2" id="KW-1185">Reference proteome</keyword>
<name>A0ABS8ST91_DATST</name>
<comment type="caution">
    <text evidence="1">The sequence shown here is derived from an EMBL/GenBank/DDBJ whole genome shotgun (WGS) entry which is preliminary data.</text>
</comment>